<comment type="caution">
    <text evidence="3">The sequence shown here is derived from an EMBL/GenBank/DDBJ whole genome shotgun (WGS) entry which is preliminary data.</text>
</comment>
<evidence type="ECO:0000313" key="3">
    <source>
        <dbReference type="EMBL" id="KAG2112262.1"/>
    </source>
</evidence>
<dbReference type="OrthoDB" id="2668036at2759"/>
<evidence type="ECO:0000313" key="4">
    <source>
        <dbReference type="Proteomes" id="UP000823399"/>
    </source>
</evidence>
<feature type="coiled-coil region" evidence="1">
    <location>
        <begin position="435"/>
        <end position="507"/>
    </location>
</feature>
<dbReference type="EMBL" id="JABBWM010000015">
    <property type="protein sequence ID" value="KAG2112262.1"/>
    <property type="molecule type" value="Genomic_DNA"/>
</dbReference>
<sequence>MPSSEVLNKAFNEVTAGVLQILARALQSSEGPTGHLNMATEMANIMTPAFQTHAQSATEIPPILLLAAMELMEHVDRVSQTSFLSVPVWNNIKSNDSRIERHQLYGKAHKVITVSAPAPMSQPPDAPPVKVTNTPAVPSVVAKSKPPGRSVTRKTPIDLCEDSDKVEIVGDISQSDALHKRKWRSTGASEEVAMCHEDKVIAPAIVDKAEDVAPGNTNTTLTRPRPKPKSKRVEIVVSSGSEVPTDRQGKGREVTLPSEIHQQDREWKKSRDVSSGRLPKQASNHPPLMRNAGDQRKPWYEVQVGSFVILSLCLSHYCILQKRASTRTATRDRQQSEAMLAEQKAMVTPEPVGTRSTAMQADVNAVSSQNAFSLPPSYSVKNTPTAAIPLMPPPRPTQSPLSFTEEMEVDASSDTVAKDLQAMTLEVKLDSVSPLAVVQDTINDLQTQVADIRTRNAQMAELVQIMNGCLAAQDTDIRAMEKMCAEIAVLQEEVKALHAEFQTREAQIRSADAMLTAQGHRTTVLMDAYESIQQCVVPNPPVPHFNNAVFFPPAGHPVPYSQGMSAGQAQAMERLYFNFTPGLSTIAGTSVPSIVAAHAGPSGSQINHPFGESASGKGPAA</sequence>
<feature type="compositionally biased region" description="Basic and acidic residues" evidence="2">
    <location>
        <begin position="261"/>
        <end position="274"/>
    </location>
</feature>
<keyword evidence="1" id="KW-0175">Coiled coil</keyword>
<name>A0A9P7JVW5_9AGAM</name>
<proteinExistence type="predicted"/>
<accession>A0A9P7JVW5</accession>
<dbReference type="RefSeq" id="XP_041295193.1">
    <property type="nucleotide sequence ID" value="XM_041441225.1"/>
</dbReference>
<evidence type="ECO:0000256" key="2">
    <source>
        <dbReference type="SAM" id="MobiDB-lite"/>
    </source>
</evidence>
<feature type="region of interest" description="Disordered" evidence="2">
    <location>
        <begin position="211"/>
        <end position="292"/>
    </location>
</feature>
<dbReference type="AlphaFoldDB" id="A0A9P7JVW5"/>
<feature type="compositionally biased region" description="Basic and acidic residues" evidence="2">
    <location>
        <begin position="244"/>
        <end position="253"/>
    </location>
</feature>
<keyword evidence="4" id="KW-1185">Reference proteome</keyword>
<dbReference type="Proteomes" id="UP000823399">
    <property type="component" value="Unassembled WGS sequence"/>
</dbReference>
<dbReference type="GeneID" id="64703484"/>
<evidence type="ECO:0000256" key="1">
    <source>
        <dbReference type="SAM" id="Coils"/>
    </source>
</evidence>
<protein>
    <submittedName>
        <fullName evidence="3">Uncharacterized protein</fullName>
    </submittedName>
</protein>
<feature type="region of interest" description="Disordered" evidence="2">
    <location>
        <begin position="602"/>
        <end position="621"/>
    </location>
</feature>
<gene>
    <name evidence="3" type="ORF">F5147DRAFT_771324</name>
</gene>
<organism evidence="3 4">
    <name type="scientific">Suillus discolor</name>
    <dbReference type="NCBI Taxonomy" id="1912936"/>
    <lineage>
        <taxon>Eukaryota</taxon>
        <taxon>Fungi</taxon>
        <taxon>Dikarya</taxon>
        <taxon>Basidiomycota</taxon>
        <taxon>Agaricomycotina</taxon>
        <taxon>Agaricomycetes</taxon>
        <taxon>Agaricomycetidae</taxon>
        <taxon>Boletales</taxon>
        <taxon>Suillineae</taxon>
        <taxon>Suillaceae</taxon>
        <taxon>Suillus</taxon>
    </lineage>
</organism>
<reference evidence="3" key="1">
    <citation type="journal article" date="2020" name="New Phytol.">
        <title>Comparative genomics reveals dynamic genome evolution in host specialist ectomycorrhizal fungi.</title>
        <authorList>
            <person name="Lofgren L.A."/>
            <person name="Nguyen N.H."/>
            <person name="Vilgalys R."/>
            <person name="Ruytinx J."/>
            <person name="Liao H.L."/>
            <person name="Branco S."/>
            <person name="Kuo A."/>
            <person name="LaButti K."/>
            <person name="Lipzen A."/>
            <person name="Andreopoulos W."/>
            <person name="Pangilinan J."/>
            <person name="Riley R."/>
            <person name="Hundley H."/>
            <person name="Na H."/>
            <person name="Barry K."/>
            <person name="Grigoriev I.V."/>
            <person name="Stajich J.E."/>
            <person name="Kennedy P.G."/>
        </authorList>
    </citation>
    <scope>NUCLEOTIDE SEQUENCE</scope>
    <source>
        <strain evidence="3">FC423</strain>
    </source>
</reference>